<dbReference type="Gene3D" id="3.90.1720.10">
    <property type="entry name" value="endopeptidase domain like (from Nostoc punctiforme)"/>
    <property type="match status" value="1"/>
</dbReference>
<gene>
    <name evidence="1" type="ORF">A3D03_03125</name>
</gene>
<evidence type="ECO:0008006" key="3">
    <source>
        <dbReference type="Google" id="ProtNLM"/>
    </source>
</evidence>
<name>A0A1F6A6P5_9BACT</name>
<dbReference type="Proteomes" id="UP000177092">
    <property type="component" value="Unassembled WGS sequence"/>
</dbReference>
<organism evidence="1 2">
    <name type="scientific">Candidatus Gottesmanbacteria bacterium RIFCSPHIGHO2_02_FULL_40_13</name>
    <dbReference type="NCBI Taxonomy" id="1798384"/>
    <lineage>
        <taxon>Bacteria</taxon>
        <taxon>Candidatus Gottesmaniibacteriota</taxon>
    </lineage>
</organism>
<dbReference type="AlphaFoldDB" id="A0A1F6A6P5"/>
<proteinExistence type="predicted"/>
<accession>A0A1F6A6P5</accession>
<protein>
    <recommendedName>
        <fullName evidence="3">NlpC/P60 domain-containing protein</fullName>
    </recommendedName>
</protein>
<evidence type="ECO:0000313" key="2">
    <source>
        <dbReference type="Proteomes" id="UP000177092"/>
    </source>
</evidence>
<dbReference type="EMBL" id="MFJN01000051">
    <property type="protein sequence ID" value="OGG20276.1"/>
    <property type="molecule type" value="Genomic_DNA"/>
</dbReference>
<sequence>MENIIEKYLDNWLKMKIGQATINCPYFANKIRNGKVVLSGFMGGKGDYGDIKQELSRVVYANGPIKDKQEIFKLARKNRIGIDCSGFVYRFLAELVRLKYQNCEVLSLEQVFPDGIYRTNADKLTLGTHVIKINLFLQVRLGDLIRINNGRHVAVVVKNNNNMITYIHSSKMTKESGVHTGIIMVDDFNNNLKWRETTKNDINFGVKYFHPQNGDGIFRLKIFNP</sequence>
<evidence type="ECO:0000313" key="1">
    <source>
        <dbReference type="EMBL" id="OGG20276.1"/>
    </source>
</evidence>
<reference evidence="1 2" key="1">
    <citation type="journal article" date="2016" name="Nat. Commun.">
        <title>Thousands of microbial genomes shed light on interconnected biogeochemical processes in an aquifer system.</title>
        <authorList>
            <person name="Anantharaman K."/>
            <person name="Brown C.T."/>
            <person name="Hug L.A."/>
            <person name="Sharon I."/>
            <person name="Castelle C.J."/>
            <person name="Probst A.J."/>
            <person name="Thomas B.C."/>
            <person name="Singh A."/>
            <person name="Wilkins M.J."/>
            <person name="Karaoz U."/>
            <person name="Brodie E.L."/>
            <person name="Williams K.H."/>
            <person name="Hubbard S.S."/>
            <person name="Banfield J.F."/>
        </authorList>
    </citation>
    <scope>NUCLEOTIDE SEQUENCE [LARGE SCALE GENOMIC DNA]</scope>
</reference>
<dbReference type="STRING" id="1798384.A3D03_03125"/>
<comment type="caution">
    <text evidence="1">The sequence shown here is derived from an EMBL/GenBank/DDBJ whole genome shotgun (WGS) entry which is preliminary data.</text>
</comment>